<dbReference type="InterPro" id="IPR007197">
    <property type="entry name" value="rSAM"/>
</dbReference>
<dbReference type="InterPro" id="IPR050377">
    <property type="entry name" value="Radical_SAM_PqqE_MftC-like"/>
</dbReference>
<dbReference type="RefSeq" id="WP_173876189.1">
    <property type="nucleotide sequence ID" value="NZ_CP047883.1"/>
</dbReference>
<dbReference type="SFLD" id="SFLDS00029">
    <property type="entry name" value="Radical_SAM"/>
    <property type="match status" value="1"/>
</dbReference>
<keyword evidence="2" id="KW-0479">Metal-binding</keyword>
<evidence type="ECO:0000256" key="2">
    <source>
        <dbReference type="ARBA" id="ARBA00022723"/>
    </source>
</evidence>
<dbReference type="InterPro" id="IPR023885">
    <property type="entry name" value="4Fe4S-binding_SPASM_dom"/>
</dbReference>
<feature type="domain" description="Radical SAM core" evidence="5">
    <location>
        <begin position="110"/>
        <end position="326"/>
    </location>
</feature>
<evidence type="ECO:0000256" key="4">
    <source>
        <dbReference type="ARBA" id="ARBA00023014"/>
    </source>
</evidence>
<evidence type="ECO:0000259" key="5">
    <source>
        <dbReference type="PROSITE" id="PS51918"/>
    </source>
</evidence>
<dbReference type="GO" id="GO:0051536">
    <property type="term" value="F:iron-sulfur cluster binding"/>
    <property type="evidence" value="ECO:0007669"/>
    <property type="project" value="UniProtKB-KW"/>
</dbReference>
<keyword evidence="3" id="KW-0408">Iron</keyword>
<dbReference type="SUPFAM" id="SSF102114">
    <property type="entry name" value="Radical SAM enzymes"/>
    <property type="match status" value="1"/>
</dbReference>
<evidence type="ECO:0000256" key="3">
    <source>
        <dbReference type="ARBA" id="ARBA00023004"/>
    </source>
</evidence>
<evidence type="ECO:0000313" key="6">
    <source>
        <dbReference type="EMBL" id="QKL33184.1"/>
    </source>
</evidence>
<dbReference type="Proteomes" id="UP000501099">
    <property type="component" value="Chromosome"/>
</dbReference>
<sequence>MYLVLDNQVTIYQTKGDYNVIVEKIDANKRKQFDYFTVNKTGKLLLEAINGKQNMEEFIENFIDTYNLVEDDRNWIETFLNEMMKKGAIAIKESPEIANLPLYIYGNSRLISPLHVTVEITEKCNLYCAHCYLNASCNKTTAIDYEGFKSLVKKLKASNVLSIEITGGEVFMNKDAEKILELAFNEFSRVALLTNGTILKKSSLSLLEKNKDKLVMSISLDSVREELHDKFRGMRGSFRSTCKNIKRLTEAGIHVRVASSIFDENMWEVDKLAELAIELGAELFVYNFVENFGRGTDFNKNSSTKFSKEYSRYLSETVFKYRALIPIIESEDYLKSSSNCGAGTNTILIGADGNLRPCPIFPKNKIFKNINDGSMEEIFSDDVYQKISNIYPPSDENGCSKSCPNYSNCFGCYMKGLESNVDKAPEQYCSWITYNKLEKFMEQYKGGKVIE</sequence>
<dbReference type="Gene3D" id="3.20.20.70">
    <property type="entry name" value="Aldolase class I"/>
    <property type="match status" value="1"/>
</dbReference>
<dbReference type="InterPro" id="IPR058240">
    <property type="entry name" value="rSAM_sf"/>
</dbReference>
<protein>
    <submittedName>
        <fullName evidence="6">Radical SAM protein</fullName>
    </submittedName>
</protein>
<name>A0A6M9FAT4_STRMT</name>
<reference evidence="6 7" key="1">
    <citation type="submission" date="2020-01" db="EMBL/GenBank/DDBJ databases">
        <title>Complete genome sequence of the tetracycline resistane Streptococcus mitis isolate S022-V3-A4.</title>
        <authorList>
            <person name="Pinzauti D."/>
            <person name="Iannelli F."/>
            <person name="Pozzi G."/>
            <person name="Santoro F."/>
        </authorList>
    </citation>
    <scope>NUCLEOTIDE SEQUENCE [LARGE SCALE GENOMIC DNA]</scope>
    <source>
        <strain evidence="6 7">S022-V3-A4</strain>
    </source>
</reference>
<dbReference type="InterPro" id="IPR006638">
    <property type="entry name" value="Elp3/MiaA/NifB-like_rSAM"/>
</dbReference>
<dbReference type="EMBL" id="CP047883">
    <property type="protein sequence ID" value="QKL33184.1"/>
    <property type="molecule type" value="Genomic_DNA"/>
</dbReference>
<dbReference type="PANTHER" id="PTHR11228">
    <property type="entry name" value="RADICAL SAM DOMAIN PROTEIN"/>
    <property type="match status" value="1"/>
</dbReference>
<keyword evidence="4" id="KW-0411">Iron-sulfur</keyword>
<evidence type="ECO:0000256" key="1">
    <source>
        <dbReference type="ARBA" id="ARBA00022691"/>
    </source>
</evidence>
<proteinExistence type="predicted"/>
<keyword evidence="1" id="KW-0949">S-adenosyl-L-methionine</keyword>
<dbReference type="PROSITE" id="PS51918">
    <property type="entry name" value="RADICAL_SAM"/>
    <property type="match status" value="1"/>
</dbReference>
<dbReference type="SFLD" id="SFLDG01067">
    <property type="entry name" value="SPASM/twitch_domain_containing"/>
    <property type="match status" value="1"/>
</dbReference>
<dbReference type="GO" id="GO:0003824">
    <property type="term" value="F:catalytic activity"/>
    <property type="evidence" value="ECO:0007669"/>
    <property type="project" value="InterPro"/>
</dbReference>
<gene>
    <name evidence="6" type="ORF">M594_05610</name>
</gene>
<accession>A0A6M9FAT4</accession>
<dbReference type="Pfam" id="PF04055">
    <property type="entry name" value="Radical_SAM"/>
    <property type="match status" value="1"/>
</dbReference>
<organism evidence="6 7">
    <name type="scientific">Streptococcus mitis</name>
    <dbReference type="NCBI Taxonomy" id="28037"/>
    <lineage>
        <taxon>Bacteria</taxon>
        <taxon>Bacillati</taxon>
        <taxon>Bacillota</taxon>
        <taxon>Bacilli</taxon>
        <taxon>Lactobacillales</taxon>
        <taxon>Streptococcaceae</taxon>
        <taxon>Streptococcus</taxon>
        <taxon>Streptococcus mitis group</taxon>
    </lineage>
</organism>
<dbReference type="SFLD" id="SFLDG01386">
    <property type="entry name" value="main_SPASM_domain-containing"/>
    <property type="match status" value="1"/>
</dbReference>
<dbReference type="AlphaFoldDB" id="A0A6M9FAT4"/>
<dbReference type="SMART" id="SM00729">
    <property type="entry name" value="Elp3"/>
    <property type="match status" value="1"/>
</dbReference>
<dbReference type="CDD" id="cd01335">
    <property type="entry name" value="Radical_SAM"/>
    <property type="match status" value="1"/>
</dbReference>
<dbReference type="PANTHER" id="PTHR11228:SF7">
    <property type="entry name" value="PQQA PEPTIDE CYCLASE"/>
    <property type="match status" value="1"/>
</dbReference>
<evidence type="ECO:0000313" key="7">
    <source>
        <dbReference type="Proteomes" id="UP000501099"/>
    </source>
</evidence>
<dbReference type="InterPro" id="IPR013785">
    <property type="entry name" value="Aldolase_TIM"/>
</dbReference>
<dbReference type="GO" id="GO:0046872">
    <property type="term" value="F:metal ion binding"/>
    <property type="evidence" value="ECO:0007669"/>
    <property type="project" value="UniProtKB-KW"/>
</dbReference>
<dbReference type="Pfam" id="PF13186">
    <property type="entry name" value="SPASM"/>
    <property type="match status" value="1"/>
</dbReference>